<evidence type="ECO:0000256" key="10">
    <source>
        <dbReference type="ARBA" id="ARBA00023055"/>
    </source>
</evidence>
<reference evidence="20" key="2">
    <citation type="submission" date="2025-08" db="UniProtKB">
        <authorList>
            <consortium name="Ensembl"/>
        </authorList>
    </citation>
    <scope>IDENTIFICATION</scope>
</reference>
<dbReference type="InParanoid" id="A0A3P8VU57"/>
<feature type="domain" description="AMP-dependent synthetase/ligase" evidence="18">
    <location>
        <begin position="63"/>
        <end position="386"/>
    </location>
</feature>
<protein>
    <recommendedName>
        <fullName evidence="14">long-chain-fatty-acid--CoA ligase</fullName>
        <ecNumber evidence="14">6.2.1.3</ecNumber>
    </recommendedName>
    <alternativeName>
        <fullName evidence="16">Long-chain-fatty-acid--CoA ligase</fullName>
    </alternativeName>
</protein>
<dbReference type="GO" id="GO:0000166">
    <property type="term" value="F:nucleotide binding"/>
    <property type="evidence" value="ECO:0007669"/>
    <property type="project" value="UniProtKB-KW"/>
</dbReference>
<dbReference type="OrthoDB" id="288590at2759"/>
<dbReference type="FunFam" id="3.30.300.30:FF:000002">
    <property type="entry name" value="Long-chain fatty acid transport protein 1"/>
    <property type="match status" value="1"/>
</dbReference>
<dbReference type="STRING" id="244447.ENSCSEP00000017849"/>
<keyword evidence="3" id="KW-0813">Transport</keyword>
<dbReference type="Ensembl" id="ENSCSET00000018069.1">
    <property type="protein sequence ID" value="ENSCSEP00000017849.1"/>
    <property type="gene ID" value="ENSCSEG00000011454.1"/>
</dbReference>
<evidence type="ECO:0000259" key="18">
    <source>
        <dbReference type="Pfam" id="PF00501"/>
    </source>
</evidence>
<proteinExistence type="inferred from homology"/>
<dbReference type="PROSITE" id="PS00455">
    <property type="entry name" value="AMP_BINDING"/>
    <property type="match status" value="1"/>
</dbReference>
<dbReference type="SUPFAM" id="SSF56801">
    <property type="entry name" value="Acetyl-CoA synthetase-like"/>
    <property type="match status" value="1"/>
</dbReference>
<dbReference type="Pfam" id="PF13193">
    <property type="entry name" value="AMP-binding_C"/>
    <property type="match status" value="1"/>
</dbReference>
<keyword evidence="12" id="KW-0472">Membrane</keyword>
<evidence type="ECO:0000256" key="15">
    <source>
        <dbReference type="ARBA" id="ARBA00036527"/>
    </source>
</evidence>
<comment type="catalytic activity">
    <reaction evidence="17">
        <text>tetracosanoate + ATP + CoA = tetracosanoyl-CoA + AMP + diphosphate</text>
        <dbReference type="Rhea" id="RHEA:33639"/>
        <dbReference type="ChEBI" id="CHEBI:30616"/>
        <dbReference type="ChEBI" id="CHEBI:31014"/>
        <dbReference type="ChEBI" id="CHEBI:33019"/>
        <dbReference type="ChEBI" id="CHEBI:57287"/>
        <dbReference type="ChEBI" id="CHEBI:65052"/>
        <dbReference type="ChEBI" id="CHEBI:456215"/>
    </reaction>
    <physiologicalReaction direction="left-to-right" evidence="17">
        <dbReference type="Rhea" id="RHEA:33640"/>
    </physiologicalReaction>
</comment>
<keyword evidence="8" id="KW-0276">Fatty acid metabolism</keyword>
<evidence type="ECO:0000259" key="19">
    <source>
        <dbReference type="Pfam" id="PF13193"/>
    </source>
</evidence>
<organism evidence="20 21">
    <name type="scientific">Cynoglossus semilaevis</name>
    <name type="common">Tongue sole</name>
    <dbReference type="NCBI Taxonomy" id="244447"/>
    <lineage>
        <taxon>Eukaryota</taxon>
        <taxon>Metazoa</taxon>
        <taxon>Chordata</taxon>
        <taxon>Craniata</taxon>
        <taxon>Vertebrata</taxon>
        <taxon>Euteleostomi</taxon>
        <taxon>Actinopterygii</taxon>
        <taxon>Neopterygii</taxon>
        <taxon>Teleostei</taxon>
        <taxon>Neoteleostei</taxon>
        <taxon>Acanthomorphata</taxon>
        <taxon>Carangaria</taxon>
        <taxon>Pleuronectiformes</taxon>
        <taxon>Pleuronectoidei</taxon>
        <taxon>Cynoglossidae</taxon>
        <taxon>Cynoglossinae</taxon>
        <taxon>Cynoglossus</taxon>
    </lineage>
</organism>
<dbReference type="InterPro" id="IPR000873">
    <property type="entry name" value="AMP-dep_synth/lig_dom"/>
</dbReference>
<evidence type="ECO:0000256" key="2">
    <source>
        <dbReference type="ARBA" id="ARBA00006432"/>
    </source>
</evidence>
<dbReference type="EC" id="6.2.1.3" evidence="14"/>
<dbReference type="GO" id="GO:0004467">
    <property type="term" value="F:long-chain fatty acid-CoA ligase activity"/>
    <property type="evidence" value="ECO:0007669"/>
    <property type="project" value="UniProtKB-EC"/>
</dbReference>
<keyword evidence="7" id="KW-0547">Nucleotide-binding</keyword>
<comment type="similarity">
    <text evidence="2">Belongs to the ATP-dependent AMP-binding enzyme family.</text>
</comment>
<dbReference type="GeneID" id="103389925"/>
<dbReference type="PANTHER" id="PTHR43107">
    <property type="entry name" value="LONG-CHAIN FATTY ACID TRANSPORT PROTEIN"/>
    <property type="match status" value="1"/>
</dbReference>
<dbReference type="GO" id="GO:0005886">
    <property type="term" value="C:plasma membrane"/>
    <property type="evidence" value="ECO:0007669"/>
    <property type="project" value="UniProtKB-SubCell"/>
</dbReference>
<dbReference type="InterPro" id="IPR025110">
    <property type="entry name" value="AMP-bd_C"/>
</dbReference>
<evidence type="ECO:0000256" key="14">
    <source>
        <dbReference type="ARBA" id="ARBA00026121"/>
    </source>
</evidence>
<keyword evidence="21" id="KW-1185">Reference proteome</keyword>
<evidence type="ECO:0000256" key="17">
    <source>
        <dbReference type="ARBA" id="ARBA00048666"/>
    </source>
</evidence>
<dbReference type="Gene3D" id="3.30.300.30">
    <property type="match status" value="1"/>
</dbReference>
<dbReference type="InterPro" id="IPR042099">
    <property type="entry name" value="ANL_N_sf"/>
</dbReference>
<accession>A0A3P8VU57</accession>
<dbReference type="GO" id="GO:0005789">
    <property type="term" value="C:endoplasmic reticulum membrane"/>
    <property type="evidence" value="ECO:0007669"/>
    <property type="project" value="TreeGrafter"/>
</dbReference>
<feature type="domain" description="AMP-binding enzyme C-terminal" evidence="19">
    <location>
        <begin position="499"/>
        <end position="575"/>
    </location>
</feature>
<evidence type="ECO:0000256" key="6">
    <source>
        <dbReference type="ARBA" id="ARBA00022692"/>
    </source>
</evidence>
<evidence type="ECO:0000313" key="20">
    <source>
        <dbReference type="Ensembl" id="ENSCSEP00000017849.1"/>
    </source>
</evidence>
<reference evidence="20 21" key="1">
    <citation type="journal article" date="2014" name="Nat. Genet.">
        <title>Whole-genome sequence of a flatfish provides insights into ZW sex chromosome evolution and adaptation to a benthic lifestyle.</title>
        <authorList>
            <person name="Chen S."/>
            <person name="Zhang G."/>
            <person name="Shao C."/>
            <person name="Huang Q."/>
            <person name="Liu G."/>
            <person name="Zhang P."/>
            <person name="Song W."/>
            <person name="An N."/>
            <person name="Chalopin D."/>
            <person name="Volff J.N."/>
            <person name="Hong Y."/>
            <person name="Li Q."/>
            <person name="Sha Z."/>
            <person name="Zhou H."/>
            <person name="Xie M."/>
            <person name="Yu Q."/>
            <person name="Liu Y."/>
            <person name="Xiang H."/>
            <person name="Wang N."/>
            <person name="Wu K."/>
            <person name="Yang C."/>
            <person name="Zhou Q."/>
            <person name="Liao X."/>
            <person name="Yang L."/>
            <person name="Hu Q."/>
            <person name="Zhang J."/>
            <person name="Meng L."/>
            <person name="Jin L."/>
            <person name="Tian Y."/>
            <person name="Lian J."/>
            <person name="Yang J."/>
            <person name="Miao G."/>
            <person name="Liu S."/>
            <person name="Liang Z."/>
            <person name="Yan F."/>
            <person name="Li Y."/>
            <person name="Sun B."/>
            <person name="Zhang H."/>
            <person name="Zhang J."/>
            <person name="Zhu Y."/>
            <person name="Du M."/>
            <person name="Zhao Y."/>
            <person name="Schartl M."/>
            <person name="Tang Q."/>
            <person name="Wang J."/>
        </authorList>
    </citation>
    <scope>NUCLEOTIDE SEQUENCE</scope>
</reference>
<dbReference type="KEGG" id="csem:103389925"/>
<dbReference type="InterPro" id="IPR020845">
    <property type="entry name" value="AMP-binding_CS"/>
</dbReference>
<comment type="catalytic activity">
    <reaction evidence="13">
        <text>a long-chain fatty acid + ATP + CoA = a long-chain fatty acyl-CoA + AMP + diphosphate</text>
        <dbReference type="Rhea" id="RHEA:15421"/>
        <dbReference type="ChEBI" id="CHEBI:30616"/>
        <dbReference type="ChEBI" id="CHEBI:33019"/>
        <dbReference type="ChEBI" id="CHEBI:57287"/>
        <dbReference type="ChEBI" id="CHEBI:57560"/>
        <dbReference type="ChEBI" id="CHEBI:83139"/>
        <dbReference type="ChEBI" id="CHEBI:456215"/>
        <dbReference type="EC" id="6.2.1.3"/>
    </reaction>
    <physiologicalReaction direction="left-to-right" evidence="13">
        <dbReference type="Rhea" id="RHEA:15422"/>
    </physiologicalReaction>
</comment>
<evidence type="ECO:0000256" key="9">
    <source>
        <dbReference type="ARBA" id="ARBA00022989"/>
    </source>
</evidence>
<dbReference type="Proteomes" id="UP000265120">
    <property type="component" value="Chromosome 14"/>
</dbReference>
<dbReference type="Gene3D" id="3.40.50.12780">
    <property type="entry name" value="N-terminal domain of ligase-like"/>
    <property type="match status" value="1"/>
</dbReference>
<comment type="subcellular location">
    <subcellularLocation>
        <location evidence="1">Cell membrane</location>
        <topology evidence="1">Multi-pass membrane protein</topology>
    </subcellularLocation>
</comment>
<dbReference type="GeneTree" id="ENSGT00940000159700"/>
<evidence type="ECO:0000313" key="21">
    <source>
        <dbReference type="Proteomes" id="UP000265120"/>
    </source>
</evidence>
<sequence>MLPFLGLLSALLAGVFSVYFLQKFCFPYFWRDLTFLLKAIKYGARLELLKHSSTMPTVMGRFVQQAQRIPNKPFVICEGRALTYREVDERSNRLAHVLLGRSSLEKGDCVALLMSNEPDFVCVWFALVKIGCSVAFLNTNIRSKSLLHCIHCCGAKALIVGSDLVECLDGIFSNLQEQNIQVWTVTDHSENTLVHTLLDKIDVVSHHHVPAKLRAAKSLKSPILYIFTSGTTGFPKAAVITHLQCLKAAGGFWLFGATKDDVIYIPLPLYHSAASLIGIGGTIELGATCVLKKKFSSSQFWNDCRKYNVTVFQYIGELCRYLCNQPKTEADKVHKVRMAVGNGLQQDVWREFQRRFGNIRIYEFYGSTEGNLCLMNHIGKIGTVGRSNFIYKFLFKYDLVKYDMEKEEPVKDQRGFCQRAGTGETGLLLSKVSSLTPFFGYKGSKQQTEKKLMKSVFVKGDTYVNTGDLMAEDREGFICFRDRLGDTFRWKGENVATMEVAEILGQVDFIQDVNVYGVKIPGHEGRGGMAAMTVRPGHRFDGKKLFEHVMSELPPYGRPIFIRLQEMIELTSTFKQQKIQLVQSGFNLSTISEPLYLLDLEQKNYIPLTDAFYQSIITGRRKL</sequence>
<dbReference type="PANTHER" id="PTHR43107:SF10">
    <property type="entry name" value="LONG-CHAIN FATTY ACID TRANSPORT PROTEIN 6"/>
    <property type="match status" value="1"/>
</dbReference>
<dbReference type="NCBIfam" id="NF006134">
    <property type="entry name" value="PRK08279.1"/>
    <property type="match status" value="1"/>
</dbReference>
<evidence type="ECO:0000256" key="12">
    <source>
        <dbReference type="ARBA" id="ARBA00023136"/>
    </source>
</evidence>
<dbReference type="AlphaFoldDB" id="A0A3P8VU57"/>
<evidence type="ECO:0000256" key="16">
    <source>
        <dbReference type="ARBA" id="ARBA00041297"/>
    </source>
</evidence>
<evidence type="ECO:0000256" key="7">
    <source>
        <dbReference type="ARBA" id="ARBA00022741"/>
    </source>
</evidence>
<keyword evidence="5" id="KW-0436">Ligase</keyword>
<name>A0A3P8VU57_CYNSE</name>
<keyword evidence="11" id="KW-0443">Lipid metabolism</keyword>
<evidence type="ECO:0000256" key="1">
    <source>
        <dbReference type="ARBA" id="ARBA00004651"/>
    </source>
</evidence>
<evidence type="ECO:0000256" key="13">
    <source>
        <dbReference type="ARBA" id="ARBA00024484"/>
    </source>
</evidence>
<evidence type="ECO:0000256" key="3">
    <source>
        <dbReference type="ARBA" id="ARBA00022448"/>
    </source>
</evidence>
<keyword evidence="9" id="KW-1133">Transmembrane helix</keyword>
<dbReference type="GO" id="GO:0044539">
    <property type="term" value="P:long-chain fatty acid import into cell"/>
    <property type="evidence" value="ECO:0007669"/>
    <property type="project" value="TreeGrafter"/>
</dbReference>
<comment type="catalytic activity">
    <reaction evidence="15">
        <text>a very long-chain fatty acid + ATP + CoA = a very long-chain fatty acyl-CoA + AMP + diphosphate</text>
        <dbReference type="Rhea" id="RHEA:54536"/>
        <dbReference type="ChEBI" id="CHEBI:30616"/>
        <dbReference type="ChEBI" id="CHEBI:33019"/>
        <dbReference type="ChEBI" id="CHEBI:57287"/>
        <dbReference type="ChEBI" id="CHEBI:58950"/>
        <dbReference type="ChEBI" id="CHEBI:138261"/>
        <dbReference type="ChEBI" id="CHEBI:456215"/>
    </reaction>
    <physiologicalReaction direction="left-to-right" evidence="15">
        <dbReference type="Rhea" id="RHEA:54537"/>
    </physiologicalReaction>
</comment>
<evidence type="ECO:0000256" key="11">
    <source>
        <dbReference type="ARBA" id="ARBA00023098"/>
    </source>
</evidence>
<dbReference type="Pfam" id="PF00501">
    <property type="entry name" value="AMP-binding"/>
    <property type="match status" value="1"/>
</dbReference>
<dbReference type="CTD" id="28965"/>
<keyword evidence="10" id="KW-0445">Lipid transport</keyword>
<evidence type="ECO:0000256" key="8">
    <source>
        <dbReference type="ARBA" id="ARBA00022832"/>
    </source>
</evidence>
<dbReference type="GO" id="GO:0005324">
    <property type="term" value="F:long-chain fatty acid transmembrane transporter activity"/>
    <property type="evidence" value="ECO:0007669"/>
    <property type="project" value="TreeGrafter"/>
</dbReference>
<dbReference type="OMA" id="VWRQFLD"/>
<evidence type="ECO:0000256" key="4">
    <source>
        <dbReference type="ARBA" id="ARBA00022475"/>
    </source>
</evidence>
<evidence type="ECO:0000256" key="5">
    <source>
        <dbReference type="ARBA" id="ARBA00022598"/>
    </source>
</evidence>
<reference evidence="20" key="3">
    <citation type="submission" date="2025-09" db="UniProtKB">
        <authorList>
            <consortium name="Ensembl"/>
        </authorList>
    </citation>
    <scope>IDENTIFICATION</scope>
</reference>
<keyword evidence="6" id="KW-0812">Transmembrane</keyword>
<dbReference type="RefSeq" id="XP_008323786.1">
    <property type="nucleotide sequence ID" value="XM_008325564.3"/>
</dbReference>
<dbReference type="InterPro" id="IPR045851">
    <property type="entry name" value="AMP-bd_C_sf"/>
</dbReference>
<keyword evidence="4" id="KW-1003">Cell membrane</keyword>
<dbReference type="FunFam" id="3.40.50.12780:FF:000005">
    <property type="entry name" value="Solute carrier family 27 member 6"/>
    <property type="match status" value="1"/>
</dbReference>